<accession>A0A4R4AL24</accession>
<evidence type="ECO:0000313" key="3">
    <source>
        <dbReference type="Proteomes" id="UP000295247"/>
    </source>
</evidence>
<name>A0A4R4AL24_MARGR</name>
<sequence length="193" mass="22098">MTMHERGDREQHEQDRRRFFRIDDTVGLRLSPIPPAAEAQALTDFTERSSDVGLLNELHAIRDQALPQRRKLEYKFPTVAAYIKVVERQIEMLTIAFESRQHGGELEPREVNLSAQGMCLALDPPPAPGSLLEIELQLLPEGNRILTLGRVLERDEGPSAIEFEQLRDADREAIVRHIHALQLRRLRQENGLD</sequence>
<dbReference type="AlphaFoldDB" id="A0A4R4AL24"/>
<evidence type="ECO:0000313" key="2">
    <source>
        <dbReference type="EMBL" id="TCW40153.1"/>
    </source>
</evidence>
<dbReference type="Proteomes" id="UP000295247">
    <property type="component" value="Unassembled WGS sequence"/>
</dbReference>
<proteinExistence type="predicted"/>
<dbReference type="GO" id="GO:0035438">
    <property type="term" value="F:cyclic-di-GMP binding"/>
    <property type="evidence" value="ECO:0007669"/>
    <property type="project" value="InterPro"/>
</dbReference>
<feature type="domain" description="PilZ" evidence="1">
    <location>
        <begin position="96"/>
        <end position="178"/>
    </location>
</feature>
<reference evidence="2 3" key="1">
    <citation type="submission" date="2019-03" db="EMBL/GenBank/DDBJ databases">
        <title>Genomic Encyclopedia of Type Strains, Phase IV (KMG-IV): sequencing the most valuable type-strain genomes for metagenomic binning, comparative biology and taxonomic classification.</title>
        <authorList>
            <person name="Goeker M."/>
        </authorList>
    </citation>
    <scope>NUCLEOTIDE SEQUENCE [LARGE SCALE GENOMIC DNA]</scope>
    <source>
        <strain evidence="2 3">DSM 203</strain>
    </source>
</reference>
<dbReference type="InterPro" id="IPR009875">
    <property type="entry name" value="PilZ_domain"/>
</dbReference>
<comment type="caution">
    <text evidence="2">The sequence shown here is derived from an EMBL/GenBank/DDBJ whole genome shotgun (WGS) entry which is preliminary data.</text>
</comment>
<dbReference type="EMBL" id="SMDC01000001">
    <property type="protein sequence ID" value="TCW40153.1"/>
    <property type="molecule type" value="Genomic_DNA"/>
</dbReference>
<evidence type="ECO:0000259" key="1">
    <source>
        <dbReference type="Pfam" id="PF07238"/>
    </source>
</evidence>
<protein>
    <submittedName>
        <fullName evidence="2">PilZ domain-containing protein</fullName>
    </submittedName>
</protein>
<dbReference type="RefSeq" id="WP_223806144.1">
    <property type="nucleotide sequence ID" value="NZ_NRRH01000023.1"/>
</dbReference>
<organism evidence="2 3">
    <name type="scientific">Marichromatium gracile</name>
    <name type="common">Chromatium gracile</name>
    <dbReference type="NCBI Taxonomy" id="1048"/>
    <lineage>
        <taxon>Bacteria</taxon>
        <taxon>Pseudomonadati</taxon>
        <taxon>Pseudomonadota</taxon>
        <taxon>Gammaproteobacteria</taxon>
        <taxon>Chromatiales</taxon>
        <taxon>Chromatiaceae</taxon>
        <taxon>Marichromatium</taxon>
    </lineage>
</organism>
<dbReference type="Pfam" id="PF07238">
    <property type="entry name" value="PilZ"/>
    <property type="match status" value="1"/>
</dbReference>
<dbReference type="Gene3D" id="2.40.10.220">
    <property type="entry name" value="predicted glycosyltransferase like domains"/>
    <property type="match status" value="1"/>
</dbReference>
<gene>
    <name evidence="2" type="ORF">EDC29_101570</name>
</gene>